<dbReference type="EMBL" id="JXJN01002956">
    <property type="status" value="NOT_ANNOTATED_CDS"/>
    <property type="molecule type" value="Genomic_DNA"/>
</dbReference>
<reference evidence="2" key="1">
    <citation type="submission" date="2015-01" db="EMBL/GenBank/DDBJ databases">
        <authorList>
            <person name="Aksoy S."/>
            <person name="Warren W."/>
            <person name="Wilson R.K."/>
        </authorList>
    </citation>
    <scope>NUCLEOTIDE SEQUENCE [LARGE SCALE GENOMIC DNA]</scope>
    <source>
        <strain evidence="2">IAEA</strain>
    </source>
</reference>
<accession>A0A1B0ASR8</accession>
<protein>
    <submittedName>
        <fullName evidence="1">Uncharacterized protein</fullName>
    </submittedName>
</protein>
<dbReference type="EnsemblMetazoa" id="GPPI007294-RA">
    <property type="protein sequence ID" value="GPPI007294-PA"/>
    <property type="gene ID" value="GPPI007294"/>
</dbReference>
<dbReference type="VEuPathDB" id="VectorBase:GPPI007294"/>
<organism evidence="1 2">
    <name type="scientific">Glossina palpalis gambiensis</name>
    <dbReference type="NCBI Taxonomy" id="67801"/>
    <lineage>
        <taxon>Eukaryota</taxon>
        <taxon>Metazoa</taxon>
        <taxon>Ecdysozoa</taxon>
        <taxon>Arthropoda</taxon>
        <taxon>Hexapoda</taxon>
        <taxon>Insecta</taxon>
        <taxon>Pterygota</taxon>
        <taxon>Neoptera</taxon>
        <taxon>Endopterygota</taxon>
        <taxon>Diptera</taxon>
        <taxon>Brachycera</taxon>
        <taxon>Muscomorpha</taxon>
        <taxon>Hippoboscoidea</taxon>
        <taxon>Glossinidae</taxon>
        <taxon>Glossina</taxon>
    </lineage>
</organism>
<keyword evidence="2" id="KW-1185">Reference proteome</keyword>
<sequence>MTNLINTSTVSYQRGGGIYGIYASPLSISNSAMLSLIYSHLHILAYIMVRLDCVEEEIVKFKDDLQTIVDK</sequence>
<dbReference type="AlphaFoldDB" id="A0A1B0ASR8"/>
<proteinExistence type="predicted"/>
<dbReference type="Proteomes" id="UP000092460">
    <property type="component" value="Unassembled WGS sequence"/>
</dbReference>
<reference evidence="1" key="2">
    <citation type="submission" date="2020-05" db="UniProtKB">
        <authorList>
            <consortium name="EnsemblMetazoa"/>
        </authorList>
    </citation>
    <scope>IDENTIFICATION</scope>
    <source>
        <strain evidence="1">IAEA</strain>
    </source>
</reference>
<evidence type="ECO:0000313" key="2">
    <source>
        <dbReference type="Proteomes" id="UP000092460"/>
    </source>
</evidence>
<evidence type="ECO:0000313" key="1">
    <source>
        <dbReference type="EnsemblMetazoa" id="GPPI007294-PA"/>
    </source>
</evidence>
<name>A0A1B0ASR8_9MUSC</name>